<dbReference type="PROSITE" id="PS50600">
    <property type="entry name" value="ULP_PROTEASE"/>
    <property type="match status" value="1"/>
</dbReference>
<evidence type="ECO:0000256" key="3">
    <source>
        <dbReference type="ARBA" id="ARBA00022801"/>
    </source>
</evidence>
<comment type="caution">
    <text evidence="6">The sequence shown here is derived from an EMBL/GenBank/DDBJ whole genome shotgun (WGS) entry which is preliminary data.</text>
</comment>
<evidence type="ECO:0000313" key="6">
    <source>
        <dbReference type="EMBL" id="CAH3140955.1"/>
    </source>
</evidence>
<evidence type="ECO:0000313" key="7">
    <source>
        <dbReference type="Proteomes" id="UP001159427"/>
    </source>
</evidence>
<dbReference type="PANTHER" id="PTHR46601">
    <property type="entry name" value="ULP_PROTEASE DOMAIN-CONTAINING PROTEIN"/>
    <property type="match status" value="1"/>
</dbReference>
<feature type="compositionally biased region" description="Polar residues" evidence="4">
    <location>
        <begin position="606"/>
        <end position="618"/>
    </location>
</feature>
<keyword evidence="2" id="KW-0645">Protease</keyword>
<feature type="compositionally biased region" description="Acidic residues" evidence="4">
    <location>
        <begin position="628"/>
        <end position="673"/>
    </location>
</feature>
<keyword evidence="7" id="KW-1185">Reference proteome</keyword>
<evidence type="ECO:0000256" key="1">
    <source>
        <dbReference type="ARBA" id="ARBA00005234"/>
    </source>
</evidence>
<protein>
    <recommendedName>
        <fullName evidence="5">Ubiquitin-like protease family profile domain-containing protein</fullName>
    </recommendedName>
</protein>
<sequence length="1026" mass="116448">MNPFKKPVNGAERNKNYRKRIRANADSYAAYKEKDRERKRASRKKVLSPLEAEKQRIKCRQRVRLHRLKKKAAATGTPAPAHDPNDIAFAYKSPQALGKAVHKLTPLLPHSPRKRKAVISKLAKSSGLSLSDNTQHSPSGNKKIDESTVQCVQKFYFQDSISRQAPGRRDYVIVRQRGKKSKLQKRHLMWSLKETFGLFQKENPDIKISLSKFSSLRPVNVLLQSSMPREVCLCRYHDNVKNLCDCLSKEISSFPPYSGSFVDHLVCNSSTEDCMLIKCENCPNWLADVKKDAPLDELIKWSQWERVTHTITTKQGKPKIVNKMEKVIKEGTVEEALDCLQGQIPCFLEHVFIKRKQSTFFEDRIAQLKADEAVIQVDFAENYTCQYQDEIQAAHWSQEQVTLFTVAIWVKDASNTTTCHSHVIVSNDHSHEKKSIAVFVDFVVNSLIRMSYPQIKVVDIFSDGPNSQFKNRYMANFYRILQKKGMKIKWHFFATSHGKGVVDGLGGTVKRVVWTAVSTRKVPQVLNAEEFAKVATQMCKSIGIHLYLNEDIDKSSSKLGLDECFKQAKPIPGIKKIHCLDPTDGDHLHCHLYSNQLSTHNKIDLSSDNSGCSDSEVSVSEAGSEDAVSVDDDDNGSDDEDDDRVDDDDDGSNDEVEGNVDDNDDSNGDDDSVDNNSDGARDSDIQIELGLPNHIKECFNKECDEFELHPCGNFLVQLIMGEGVDFEGDSLIVMNDLKELEGNLPQDELKWLSNFVIDSYLKILKSESAGVEVFGWEEFEKGVGKRKVEQLLQGKGNLLQQNAVFFPCNSPNSEHWFLGVVLPMEKSLVVLDSLPGQFVKPTVSRRVKKMMSFLQRTDTSINISEWSFYVNKPGEIPQQVNQFDCGVFTCLYARCLATKCLMITQPHIPAYRKLMIKELHQKKLSPIPPTPVQKGEYYAVDYVKNFYIGRVLDVTKDCVQFKFLHKVGATTFHWPRREDVDQAHTSSIFYGPVTVPSFISGPFTIPELSHVEKLFKLIRKFRKFSK</sequence>
<feature type="region of interest" description="Disordered" evidence="4">
    <location>
        <begin position="606"/>
        <end position="684"/>
    </location>
</feature>
<evidence type="ECO:0000259" key="5">
    <source>
        <dbReference type="PROSITE" id="PS50600"/>
    </source>
</evidence>
<dbReference type="Pfam" id="PF02902">
    <property type="entry name" value="Peptidase_C48"/>
    <property type="match status" value="1"/>
</dbReference>
<keyword evidence="3" id="KW-0378">Hydrolase</keyword>
<evidence type="ECO:0000256" key="2">
    <source>
        <dbReference type="ARBA" id="ARBA00022670"/>
    </source>
</evidence>
<accession>A0ABN8PFG9</accession>
<gene>
    <name evidence="6" type="ORF">PEVE_00041946</name>
</gene>
<dbReference type="EMBL" id="CALNXI010000809">
    <property type="protein sequence ID" value="CAH3140955.1"/>
    <property type="molecule type" value="Genomic_DNA"/>
</dbReference>
<dbReference type="SUPFAM" id="SSF54001">
    <property type="entry name" value="Cysteine proteinases"/>
    <property type="match status" value="1"/>
</dbReference>
<feature type="region of interest" description="Disordered" evidence="4">
    <location>
        <begin position="123"/>
        <end position="144"/>
    </location>
</feature>
<dbReference type="InterPro" id="IPR038765">
    <property type="entry name" value="Papain-like_cys_pep_sf"/>
</dbReference>
<feature type="domain" description="Ubiquitin-like protease family profile" evidence="5">
    <location>
        <begin position="730"/>
        <end position="896"/>
    </location>
</feature>
<dbReference type="Gene3D" id="3.40.395.10">
    <property type="entry name" value="Adenoviral Proteinase, Chain A"/>
    <property type="match status" value="1"/>
</dbReference>
<comment type="similarity">
    <text evidence="1">Belongs to the peptidase C48 family.</text>
</comment>
<dbReference type="InterPro" id="IPR003653">
    <property type="entry name" value="Peptidase_C48_C"/>
</dbReference>
<proteinExistence type="inferred from homology"/>
<name>A0ABN8PFG9_9CNID</name>
<feature type="region of interest" description="Disordered" evidence="4">
    <location>
        <begin position="1"/>
        <end position="53"/>
    </location>
</feature>
<dbReference type="PANTHER" id="PTHR46601:SF2">
    <property type="entry name" value="UBIQUITIN-LIKE PROTEASE FAMILY PROFILE DOMAIN-CONTAINING PROTEIN"/>
    <property type="match status" value="1"/>
</dbReference>
<organism evidence="6 7">
    <name type="scientific">Porites evermanni</name>
    <dbReference type="NCBI Taxonomy" id="104178"/>
    <lineage>
        <taxon>Eukaryota</taxon>
        <taxon>Metazoa</taxon>
        <taxon>Cnidaria</taxon>
        <taxon>Anthozoa</taxon>
        <taxon>Hexacorallia</taxon>
        <taxon>Scleractinia</taxon>
        <taxon>Fungiina</taxon>
        <taxon>Poritidae</taxon>
        <taxon>Porites</taxon>
    </lineage>
</organism>
<dbReference type="Proteomes" id="UP001159427">
    <property type="component" value="Unassembled WGS sequence"/>
</dbReference>
<reference evidence="6 7" key="1">
    <citation type="submission" date="2022-05" db="EMBL/GenBank/DDBJ databases">
        <authorList>
            <consortium name="Genoscope - CEA"/>
            <person name="William W."/>
        </authorList>
    </citation>
    <scope>NUCLEOTIDE SEQUENCE [LARGE SCALE GENOMIC DNA]</scope>
</reference>
<evidence type="ECO:0000256" key="4">
    <source>
        <dbReference type="SAM" id="MobiDB-lite"/>
    </source>
</evidence>